<keyword evidence="5" id="KW-1133">Transmembrane helix</keyword>
<feature type="repeat" description="LDL-receptor class B" evidence="4">
    <location>
        <begin position="660"/>
        <end position="701"/>
    </location>
</feature>
<feature type="domain" description="HYR" evidence="6">
    <location>
        <begin position="1581"/>
        <end position="1668"/>
    </location>
</feature>
<feature type="domain" description="Sushi" evidence="7">
    <location>
        <begin position="1466"/>
        <end position="1525"/>
    </location>
</feature>
<dbReference type="CDD" id="cd00033">
    <property type="entry name" value="CCP"/>
    <property type="match status" value="6"/>
</dbReference>
<feature type="domain" description="Sushi" evidence="7">
    <location>
        <begin position="1041"/>
        <end position="1104"/>
    </location>
</feature>
<dbReference type="SUPFAM" id="SSF57535">
    <property type="entry name" value="Complement control module/SCR domain"/>
    <property type="match status" value="7"/>
</dbReference>
<keyword evidence="3" id="KW-0768">Sushi</keyword>
<dbReference type="SUPFAM" id="SSF57184">
    <property type="entry name" value="Growth factor receptor domain"/>
    <property type="match status" value="1"/>
</dbReference>
<dbReference type="SMART" id="SM00181">
    <property type="entry name" value="EGF"/>
    <property type="match status" value="4"/>
</dbReference>
<dbReference type="InterPro" id="IPR000742">
    <property type="entry name" value="EGF"/>
</dbReference>
<feature type="transmembrane region" description="Helical" evidence="5">
    <location>
        <begin position="2042"/>
        <end position="2064"/>
    </location>
</feature>
<sequence>MLFTEEPPWKRGVSLLGALGSSLYFSNGTHVCVLDIERFAEEQEQCRLIANGSSVFAIDVSLNDLLSAEFDSGIVFRESTVGGNDPEKVAEGVKTYGISYDRQFGNLFLTDTEKKRVTVAEVSTGKTRVLAFDDVEEPRSIALHKRLGYVFWTQWGRRPAVERVTTTGANRTMIISTNIILPTGISVDEATDKIYWVDGAKGTVESCRITGEGRHVIYEGAGSQPLDIVVYQGWLFFSEAGRIVQLNITTQQVVKRPIDGTVYSLAVDTKDASGNPSAGECPDCGGFCVRQFDTTAACICEAGKTYHEDSNICVEGEDVLLLVDGSRLLSASLDGSFPFVEEQEQCRLIANGSSVFAIDVSLNDLLSAEFDSGIVFRESTVGGNDPEKVAEGVKTYGISYDRQFGNLFLTDTEKKRVTVAEVSTGKTRVLAFDDVEEPRSIALHKRLGYVFWTQWGRRPAVERVTTTGANRTMIISTNIILPTGISVDEATDKIYWVDGAKGTVESCRITGEGRHVIYEGAGSQPLDIVVYQGWLFFSEAGRIVQLNITTQQVVKRPIDGTVYSLAVDTKDASGNPSAGECPDCGGFCVRQFDTTAACICEAGKTYHEDSNICVEGEDVLLLVDGSRLLSASLDGSFPFVELPIPGLKSPVAVAYNPNDGHLYWTDPRAGTISRYGFGSGESTVLVTDLDTPDGLAIDWVSSNMYWSDAGRRLIEVSKLDGSNRKALITAVLQKPRAIVVESSIGFMFWTDWGKPASIERAAMDGTDRRVIVSKDLVWPNGLAIDRTNSRLYWTDAHLDTIEEANLDGHERRIVYDNRYVWHPFDIVLDGTELYWSDWWTKTISKGGTSGIDQPTTFGGGGLQKPMGIVIRRAGQQTGNGLCDQNNGGCSNLCLPTPTGRTCDCPTGSAISSDDATTCEGVTRCPSLLAPEHGSLSYCLNVEGHSCYVQCQVGYSLIGSDQVTCQRDGSWDFETPLCERTQCQPPATDTGQQVTCATGAHYYGTRCTISCQIGYRPSGEDQDIICESDGSWSTLDLDCTIVTCPPHTVPSHGEISPSTCTTSPTYGDVCSFSCAEGYVVEGPSFATCLPTGAWDTDGTLVACRDIAPPDFNNTCRTEDLTLTATYGKTSAVVNLTSLGITAIDNSGEPPDVTVSGQMEEFPPGTHSVTFSATDRQGNERQCQIRIVVTVNRCGSPTPPDHATVAGTCQTHLGSSCDVECDPGYMVARSTSPVMTCEDQDGVLFWLGNASCVEVTCPPLSVDAAAGISYPDCETGEEQPVGTVCVLACDSEYHIAAPGSSPSMTCLPSGSWDVNFSCIGPTCPGLTPPMYGHVSPASCTNTSRFREVCEFQCEEGYRLNVSSRATCTADGAWLPDVTPSCFDATAPTFGETCPQDTIQVIQDPCSNQAIVTWAAPTFRDNSGSVTVEIPADSSPARFAVGTHQLRYKATDPSGNKGECVVTVEVQGVTCVMPSSPLNGVLMSLSCSNHLGSVAEYQCHEGFSRVGSSVRECQADGQWSGEQTRCEDHGEFRPSVCAEGDVFFNTQCSLTCEWSFELRGAAGSSTLCRADGTWSLDMTDATCEEIPPPGFGSTCPVDMTFPTDNGRPTAHVTWDMPEAVDGHGTTLSVDVSPGGTVPPQEFVPGIHAIRYNARDYLERTAECSFTVTVQDHASPVATYCPRSTTIYDAEGTLTYSRPSWEDNVAVVSQTCDPEPNTNYAFGDKIVTCKAYDATGNEGECVFAINIQGNPCHPLEAPDQGGVSCDNFLSGTTCSLFCQDGFSFATPPNDVYICLNGGLWAPSPPRNMKCSSSYYSREVRRYGYLTFYRFSGDCDSKDTQNEIKQQFVDNLMNSVVGASICSSGSCTIDNVNVICRQDRRKRQSEHEGERFERGIFVGSFNVEFTIIVSLNQTNENTIQDEVDPVSTLTESIETLSSFVRDMVESGNFTLRVWWDEVQADSLHVGPVETTCDDGYVKRGNSTCVACPVGSLFNTTSRQCEECDVGTYQDREAQTECRPCPNEQTTTGKGAHNVTMCLGVDPANDDVLIKILGTLCALFAILATALWCIPTRSQQNKVIDKSTDEIEDILKLRRLSNQLVAGPLPIVD</sequence>
<dbReference type="Proteomes" id="UP000838412">
    <property type="component" value="Chromosome 9"/>
</dbReference>
<dbReference type="EMBL" id="OV696694">
    <property type="protein sequence ID" value="CAH1274495.1"/>
    <property type="molecule type" value="Genomic_DNA"/>
</dbReference>
<feature type="domain" description="Sushi" evidence="7">
    <location>
        <begin position="980"/>
        <end position="1040"/>
    </location>
</feature>
<dbReference type="SMART" id="SM01411">
    <property type="entry name" value="Ephrin_rec_like"/>
    <property type="match status" value="1"/>
</dbReference>
<dbReference type="InterPro" id="IPR011641">
    <property type="entry name" value="Tyr-kin_ephrin_A/B_rcpt-like"/>
</dbReference>
<accession>A0A8K0F1C5</accession>
<feature type="disulfide bond" evidence="3">
    <location>
        <begin position="982"/>
        <end position="1025"/>
    </location>
</feature>
<dbReference type="Gene3D" id="2.60.40.10">
    <property type="entry name" value="Immunoglobulins"/>
    <property type="match status" value="1"/>
</dbReference>
<evidence type="ECO:0000256" key="4">
    <source>
        <dbReference type="PROSITE-ProRule" id="PRU00461"/>
    </source>
</evidence>
<evidence type="ECO:0000256" key="5">
    <source>
        <dbReference type="SAM" id="Phobius"/>
    </source>
</evidence>
<gene>
    <name evidence="8" type="primary">LRP4</name>
    <name evidence="8" type="ORF">BLAG_LOCUS25493</name>
</gene>
<name>A0A8K0F1C5_BRALA</name>
<dbReference type="Pfam" id="PF00084">
    <property type="entry name" value="Sushi"/>
    <property type="match status" value="7"/>
</dbReference>
<dbReference type="InterPro" id="IPR000033">
    <property type="entry name" value="LDLR_classB_rpt"/>
</dbReference>
<dbReference type="InterPro" id="IPR009030">
    <property type="entry name" value="Growth_fac_rcpt_cys_sf"/>
</dbReference>
<dbReference type="Gene3D" id="2.10.70.10">
    <property type="entry name" value="Complement Module, domain 1"/>
    <property type="match status" value="9"/>
</dbReference>
<dbReference type="SUPFAM" id="SSF63825">
    <property type="entry name" value="YWTD domain"/>
    <property type="match status" value="3"/>
</dbReference>
<feature type="disulfide bond" evidence="3">
    <location>
        <begin position="950"/>
        <end position="977"/>
    </location>
</feature>
<dbReference type="InterPro" id="IPR000436">
    <property type="entry name" value="Sushi_SCR_CCP_dom"/>
</dbReference>
<feature type="domain" description="Sushi" evidence="7">
    <location>
        <begin position="1319"/>
        <end position="1381"/>
    </location>
</feature>
<feature type="repeat" description="LDL-receptor class B" evidence="4">
    <location>
        <begin position="492"/>
        <end position="534"/>
    </location>
</feature>
<comment type="caution">
    <text evidence="3">Lacks conserved residue(s) required for the propagation of feature annotation.</text>
</comment>
<dbReference type="Gene3D" id="2.10.50.10">
    <property type="entry name" value="Tumor Necrosis Factor Receptor, subunit A, domain 2"/>
    <property type="match status" value="1"/>
</dbReference>
<feature type="repeat" description="LDL-receptor class B" evidence="4">
    <location>
        <begin position="745"/>
        <end position="788"/>
    </location>
</feature>
<evidence type="ECO:0000256" key="1">
    <source>
        <dbReference type="ARBA" id="ARBA00022737"/>
    </source>
</evidence>
<proteinExistence type="predicted"/>
<dbReference type="PROSITE" id="PS50825">
    <property type="entry name" value="HYR"/>
    <property type="match status" value="4"/>
</dbReference>
<dbReference type="InterPro" id="IPR050778">
    <property type="entry name" value="Cueball_EGF_LRP_Nidogen"/>
</dbReference>
<reference evidence="8" key="1">
    <citation type="submission" date="2022-01" db="EMBL/GenBank/DDBJ databases">
        <authorList>
            <person name="Braso-Vives M."/>
        </authorList>
    </citation>
    <scope>NUCLEOTIDE SEQUENCE</scope>
</reference>
<feature type="repeat" description="LDL-receptor class B" evidence="4">
    <location>
        <begin position="192"/>
        <end position="234"/>
    </location>
</feature>
<dbReference type="InterPro" id="IPR003410">
    <property type="entry name" value="HYR_dom"/>
</dbReference>
<evidence type="ECO:0000313" key="8">
    <source>
        <dbReference type="EMBL" id="CAH1274495.1"/>
    </source>
</evidence>
<dbReference type="SMART" id="SM00032">
    <property type="entry name" value="CCP"/>
    <property type="match status" value="9"/>
</dbReference>
<dbReference type="InterPro" id="IPR035976">
    <property type="entry name" value="Sushi/SCR/CCP_sf"/>
</dbReference>
<dbReference type="PROSITE" id="PS51120">
    <property type="entry name" value="LDLRB"/>
    <property type="match status" value="8"/>
</dbReference>
<organism evidence="8 9">
    <name type="scientific">Branchiostoma lanceolatum</name>
    <name type="common">Common lancelet</name>
    <name type="synonym">Amphioxus lanceolatum</name>
    <dbReference type="NCBI Taxonomy" id="7740"/>
    <lineage>
        <taxon>Eukaryota</taxon>
        <taxon>Metazoa</taxon>
        <taxon>Chordata</taxon>
        <taxon>Cephalochordata</taxon>
        <taxon>Leptocardii</taxon>
        <taxon>Amphioxiformes</taxon>
        <taxon>Branchiostomatidae</taxon>
        <taxon>Branchiostoma</taxon>
    </lineage>
</organism>
<evidence type="ECO:0000259" key="6">
    <source>
        <dbReference type="PROSITE" id="PS50825"/>
    </source>
</evidence>
<keyword evidence="2 3" id="KW-1015">Disulfide bond</keyword>
<dbReference type="Pfam" id="PF02494">
    <property type="entry name" value="HYR"/>
    <property type="match status" value="4"/>
</dbReference>
<evidence type="ECO:0000256" key="3">
    <source>
        <dbReference type="PROSITE-ProRule" id="PRU00302"/>
    </source>
</evidence>
<feature type="repeat" description="LDL-receptor class B" evidence="4">
    <location>
        <begin position="148"/>
        <end position="191"/>
    </location>
</feature>
<evidence type="ECO:0000259" key="7">
    <source>
        <dbReference type="PROSITE" id="PS50923"/>
    </source>
</evidence>
<keyword evidence="5" id="KW-0812">Transmembrane</keyword>
<keyword evidence="1" id="KW-0677">Repeat</keyword>
<feature type="repeat" description="LDL-receptor class B" evidence="4">
    <location>
        <begin position="702"/>
        <end position="744"/>
    </location>
</feature>
<feature type="domain" description="HYR" evidence="6">
    <location>
        <begin position="1380"/>
        <end position="1465"/>
    </location>
</feature>
<feature type="repeat" description="LDL-receptor class B" evidence="4">
    <location>
        <begin position="448"/>
        <end position="491"/>
    </location>
</feature>
<feature type="domain" description="Sushi" evidence="7">
    <location>
        <begin position="1746"/>
        <end position="1808"/>
    </location>
</feature>
<dbReference type="InterPro" id="IPR011042">
    <property type="entry name" value="6-blade_b-propeller_TolB-like"/>
</dbReference>
<evidence type="ECO:0000313" key="9">
    <source>
        <dbReference type="Proteomes" id="UP000838412"/>
    </source>
</evidence>
<feature type="domain" description="Sushi" evidence="7">
    <location>
        <begin position="922"/>
        <end position="979"/>
    </location>
</feature>
<dbReference type="Pfam" id="PF00058">
    <property type="entry name" value="Ldl_recept_b"/>
    <property type="match status" value="5"/>
</dbReference>
<keyword evidence="9" id="KW-1185">Reference proteome</keyword>
<evidence type="ECO:0000256" key="2">
    <source>
        <dbReference type="ARBA" id="ARBA00023157"/>
    </source>
</evidence>
<dbReference type="Gene3D" id="2.120.10.30">
    <property type="entry name" value="TolB, C-terminal domain"/>
    <property type="match status" value="3"/>
</dbReference>
<feature type="domain" description="HYR" evidence="6">
    <location>
        <begin position="1669"/>
        <end position="1745"/>
    </location>
</feature>
<dbReference type="OrthoDB" id="9990982at2759"/>
<dbReference type="FunFam" id="2.120.10.30:FF:000132">
    <property type="entry name" value="Uncharacterized protein"/>
    <property type="match status" value="1"/>
</dbReference>
<dbReference type="PROSITE" id="PS50923">
    <property type="entry name" value="SUSHI"/>
    <property type="match status" value="6"/>
</dbReference>
<dbReference type="PANTHER" id="PTHR46513">
    <property type="entry name" value="VITELLOGENIN RECEPTOR-LIKE PROTEIN-RELATED-RELATED"/>
    <property type="match status" value="1"/>
</dbReference>
<feature type="disulfide bond" evidence="3">
    <location>
        <begin position="1496"/>
        <end position="1523"/>
    </location>
</feature>
<dbReference type="SMART" id="SM00135">
    <property type="entry name" value="LY"/>
    <property type="match status" value="9"/>
</dbReference>
<dbReference type="Pfam" id="PF14670">
    <property type="entry name" value="FXa_inhibition"/>
    <property type="match status" value="1"/>
</dbReference>
<keyword evidence="5" id="KW-0472">Membrane</keyword>
<feature type="domain" description="HYR" evidence="6">
    <location>
        <begin position="1103"/>
        <end position="1189"/>
    </location>
</feature>
<dbReference type="Pfam" id="PF07699">
    <property type="entry name" value="Ephrin_rec_like"/>
    <property type="match status" value="1"/>
</dbReference>
<protein>
    <submittedName>
        <fullName evidence="8">LRP4 protein</fullName>
    </submittedName>
</protein>
<dbReference type="InterPro" id="IPR013783">
    <property type="entry name" value="Ig-like_fold"/>
</dbReference>
<feature type="repeat" description="LDL-receptor class B" evidence="4">
    <location>
        <begin position="789"/>
        <end position="832"/>
    </location>
</feature>